<proteinExistence type="predicted"/>
<dbReference type="AlphaFoldDB" id="A0A915KJR8"/>
<evidence type="ECO:0000313" key="3">
    <source>
        <dbReference type="WBParaSite" id="nRc.2.0.1.t38256-RA"/>
    </source>
</evidence>
<reference evidence="3" key="1">
    <citation type="submission" date="2022-11" db="UniProtKB">
        <authorList>
            <consortium name="WormBaseParasite"/>
        </authorList>
    </citation>
    <scope>IDENTIFICATION</scope>
</reference>
<protein>
    <submittedName>
        <fullName evidence="3">Uncharacterized protein</fullName>
    </submittedName>
</protein>
<accession>A0A915KJR8</accession>
<organism evidence="2 3">
    <name type="scientific">Romanomermis culicivorax</name>
    <name type="common">Nematode worm</name>
    <dbReference type="NCBI Taxonomy" id="13658"/>
    <lineage>
        <taxon>Eukaryota</taxon>
        <taxon>Metazoa</taxon>
        <taxon>Ecdysozoa</taxon>
        <taxon>Nematoda</taxon>
        <taxon>Enoplea</taxon>
        <taxon>Dorylaimia</taxon>
        <taxon>Mermithida</taxon>
        <taxon>Mermithoidea</taxon>
        <taxon>Mermithidae</taxon>
        <taxon>Romanomermis</taxon>
    </lineage>
</organism>
<evidence type="ECO:0000256" key="1">
    <source>
        <dbReference type="SAM" id="Phobius"/>
    </source>
</evidence>
<name>A0A915KJR8_ROMCU</name>
<evidence type="ECO:0000313" key="2">
    <source>
        <dbReference type="Proteomes" id="UP000887565"/>
    </source>
</evidence>
<dbReference type="WBParaSite" id="nRc.2.0.1.t38256-RA">
    <property type="protein sequence ID" value="nRc.2.0.1.t38256-RA"/>
    <property type="gene ID" value="nRc.2.0.1.g38256"/>
</dbReference>
<keyword evidence="2" id="KW-1185">Reference proteome</keyword>
<sequence length="102" mass="11827">MNQKAKTREEGEDLELMCIKAKNISNVIEISERKREYHVLLQAVLICSLMLITTFSTLFIPLIFHSKWTNVVTELIWLSCGSTNHNQEKVQEFHFEIGCLNS</sequence>
<keyword evidence="1" id="KW-0812">Transmembrane</keyword>
<keyword evidence="1" id="KW-1133">Transmembrane helix</keyword>
<feature type="transmembrane region" description="Helical" evidence="1">
    <location>
        <begin position="39"/>
        <end position="64"/>
    </location>
</feature>
<dbReference type="Proteomes" id="UP000887565">
    <property type="component" value="Unplaced"/>
</dbReference>
<keyword evidence="1" id="KW-0472">Membrane</keyword>